<dbReference type="EC" id="7.2.1.3" evidence="11"/>
<evidence type="ECO:0000256" key="2">
    <source>
        <dbReference type="ARBA" id="ARBA00004141"/>
    </source>
</evidence>
<feature type="transmembrane region" description="Helical" evidence="12">
    <location>
        <begin position="87"/>
        <end position="106"/>
    </location>
</feature>
<dbReference type="GeneTree" id="ENSGT00440000038072"/>
<dbReference type="Pfam" id="PF03188">
    <property type="entry name" value="Cytochrom_B561"/>
    <property type="match status" value="1"/>
</dbReference>
<protein>
    <recommendedName>
        <fullName evidence="11">ascorbate ferrireductase (transmembrane)</fullName>
        <ecNumber evidence="11">7.2.1.3</ecNumber>
    </recommendedName>
</protein>
<dbReference type="AlphaFoldDB" id="A0A3B3R8I3"/>
<dbReference type="GO" id="GO:0046872">
    <property type="term" value="F:metal ion binding"/>
    <property type="evidence" value="ECO:0007669"/>
    <property type="project" value="UniProtKB-KW"/>
</dbReference>
<evidence type="ECO:0000256" key="12">
    <source>
        <dbReference type="SAM" id="Phobius"/>
    </source>
</evidence>
<keyword evidence="3" id="KW-0813">Transport</keyword>
<evidence type="ECO:0000256" key="6">
    <source>
        <dbReference type="ARBA" id="ARBA00022723"/>
    </source>
</evidence>
<dbReference type="Proteomes" id="UP000261540">
    <property type="component" value="Unplaced"/>
</dbReference>
<feature type="transmembrane region" description="Helical" evidence="12">
    <location>
        <begin position="50"/>
        <end position="67"/>
    </location>
</feature>
<evidence type="ECO:0000256" key="8">
    <source>
        <dbReference type="ARBA" id="ARBA00022989"/>
    </source>
</evidence>
<keyword evidence="5 12" id="KW-0812">Transmembrane</keyword>
<evidence type="ECO:0000256" key="4">
    <source>
        <dbReference type="ARBA" id="ARBA00022617"/>
    </source>
</evidence>
<keyword evidence="6" id="KW-0479">Metal-binding</keyword>
<keyword evidence="7" id="KW-0249">Electron transport</keyword>
<dbReference type="InterPro" id="IPR045150">
    <property type="entry name" value="CYB561D1/2"/>
</dbReference>
<evidence type="ECO:0000256" key="10">
    <source>
        <dbReference type="ARBA" id="ARBA00023136"/>
    </source>
</evidence>
<dbReference type="InterPro" id="IPR006593">
    <property type="entry name" value="Cyt_b561/ferric_Rdtase_TM"/>
</dbReference>
<evidence type="ECO:0000256" key="3">
    <source>
        <dbReference type="ARBA" id="ARBA00022448"/>
    </source>
</evidence>
<dbReference type="Gene3D" id="1.20.120.1770">
    <property type="match status" value="1"/>
</dbReference>
<accession>A0A3B3R8I3</accession>
<reference evidence="14" key="2">
    <citation type="submission" date="2025-09" db="UniProtKB">
        <authorList>
            <consortium name="Ensembl"/>
        </authorList>
    </citation>
    <scope>IDENTIFICATION</scope>
</reference>
<dbReference type="SMART" id="SM00665">
    <property type="entry name" value="B561"/>
    <property type="match status" value="1"/>
</dbReference>
<dbReference type="PANTHER" id="PTHR15422:SF21">
    <property type="entry name" value="TRANSMEMBRANE REDUCTASE CYB561D2"/>
    <property type="match status" value="1"/>
</dbReference>
<evidence type="ECO:0000256" key="7">
    <source>
        <dbReference type="ARBA" id="ARBA00022982"/>
    </source>
</evidence>
<dbReference type="Ensembl" id="ENSPKIT00000038373.1">
    <property type="protein sequence ID" value="ENSPKIP00000013941.1"/>
    <property type="gene ID" value="ENSPKIG00000001184.1"/>
</dbReference>
<feature type="transmembrane region" description="Helical" evidence="12">
    <location>
        <begin position="118"/>
        <end position="143"/>
    </location>
</feature>
<dbReference type="PANTHER" id="PTHR15422">
    <property type="entry name" value="OS05G0565100 PROTEIN"/>
    <property type="match status" value="1"/>
</dbReference>
<feature type="transmembrane region" description="Helical" evidence="12">
    <location>
        <begin position="12"/>
        <end position="38"/>
    </location>
</feature>
<dbReference type="OrthoDB" id="432881at2759"/>
<dbReference type="PROSITE" id="PS50939">
    <property type="entry name" value="CYTOCHROME_B561"/>
    <property type="match status" value="1"/>
</dbReference>
<comment type="subcellular location">
    <subcellularLocation>
        <location evidence="2">Membrane</location>
        <topology evidence="2">Multi-pass membrane protein</topology>
    </subcellularLocation>
</comment>
<dbReference type="CTD" id="11068"/>
<keyword evidence="9" id="KW-0408">Iron</keyword>
<dbReference type="KEGG" id="pki:111848791"/>
<dbReference type="STRING" id="1676925.ENSPKIP00000013941"/>
<dbReference type="CDD" id="cd08761">
    <property type="entry name" value="Cyt_b561_CYB561D2_like"/>
    <property type="match status" value="1"/>
</dbReference>
<feature type="domain" description="Cytochrome b561" evidence="13">
    <location>
        <begin position="11"/>
        <end position="217"/>
    </location>
</feature>
<comment type="cofactor">
    <cofactor evidence="1">
        <name>heme b</name>
        <dbReference type="ChEBI" id="CHEBI:60344"/>
    </cofactor>
</comment>
<evidence type="ECO:0000256" key="11">
    <source>
        <dbReference type="ARBA" id="ARBA00024225"/>
    </source>
</evidence>
<keyword evidence="8 12" id="KW-1133">Transmembrane helix</keyword>
<sequence>MVPAKEWESTFYGYVRLACGVLVHVACTVFTVCIAVLARPGASVFSWHPFLMSLAFSFFMTEAVLLFSPDCSLVGKLPHKTKGCYHWILQTLAAICAVLGLSAIFYNKQLNSKSHFSTWHGLLGLVAVCYAVIQSVGGISLMYHKLIKGLPLAKLKRYHAASGLVLYLLGSSSLLLGMCSLWFTASVRSSVWYFLAFCPILSSLVIMSQVTNSYIGKKQFQP</sequence>
<evidence type="ECO:0000256" key="9">
    <source>
        <dbReference type="ARBA" id="ARBA00023004"/>
    </source>
</evidence>
<dbReference type="GO" id="GO:0140575">
    <property type="term" value="F:transmembrane monodehydroascorbate reductase activity"/>
    <property type="evidence" value="ECO:0007669"/>
    <property type="project" value="InterPro"/>
</dbReference>
<keyword evidence="10 12" id="KW-0472">Membrane</keyword>
<evidence type="ECO:0000313" key="15">
    <source>
        <dbReference type="Proteomes" id="UP000261540"/>
    </source>
</evidence>
<name>A0A3B3R8I3_9TELE</name>
<evidence type="ECO:0000259" key="13">
    <source>
        <dbReference type="PROSITE" id="PS50939"/>
    </source>
</evidence>
<organism evidence="14 15">
    <name type="scientific">Paramormyrops kingsleyae</name>
    <dbReference type="NCBI Taxonomy" id="1676925"/>
    <lineage>
        <taxon>Eukaryota</taxon>
        <taxon>Metazoa</taxon>
        <taxon>Chordata</taxon>
        <taxon>Craniata</taxon>
        <taxon>Vertebrata</taxon>
        <taxon>Euteleostomi</taxon>
        <taxon>Actinopterygii</taxon>
        <taxon>Neopterygii</taxon>
        <taxon>Teleostei</taxon>
        <taxon>Osteoglossocephala</taxon>
        <taxon>Osteoglossomorpha</taxon>
        <taxon>Osteoglossiformes</taxon>
        <taxon>Mormyridae</taxon>
        <taxon>Paramormyrops</taxon>
    </lineage>
</organism>
<dbReference type="GO" id="GO:0140571">
    <property type="term" value="F:transmembrane ascorbate ferrireductase activity"/>
    <property type="evidence" value="ECO:0007669"/>
    <property type="project" value="UniProtKB-EC"/>
</dbReference>
<evidence type="ECO:0000256" key="5">
    <source>
        <dbReference type="ARBA" id="ARBA00022692"/>
    </source>
</evidence>
<reference evidence="14" key="1">
    <citation type="submission" date="2025-08" db="UniProtKB">
        <authorList>
            <consortium name="Ensembl"/>
        </authorList>
    </citation>
    <scope>IDENTIFICATION</scope>
</reference>
<dbReference type="GO" id="GO:0016020">
    <property type="term" value="C:membrane"/>
    <property type="evidence" value="ECO:0007669"/>
    <property type="project" value="UniProtKB-SubCell"/>
</dbReference>
<keyword evidence="4" id="KW-0349">Heme</keyword>
<dbReference type="GO" id="GO:0005783">
    <property type="term" value="C:endoplasmic reticulum"/>
    <property type="evidence" value="ECO:0007669"/>
    <property type="project" value="TreeGrafter"/>
</dbReference>
<feature type="transmembrane region" description="Helical" evidence="12">
    <location>
        <begin position="191"/>
        <end position="210"/>
    </location>
</feature>
<evidence type="ECO:0000313" key="14">
    <source>
        <dbReference type="Ensembl" id="ENSPKIP00000013941.1"/>
    </source>
</evidence>
<evidence type="ECO:0000256" key="1">
    <source>
        <dbReference type="ARBA" id="ARBA00001970"/>
    </source>
</evidence>
<feature type="transmembrane region" description="Helical" evidence="12">
    <location>
        <begin position="164"/>
        <end position="185"/>
    </location>
</feature>
<keyword evidence="15" id="KW-1185">Reference proteome</keyword>
<proteinExistence type="predicted"/>